<dbReference type="SUPFAM" id="SSF49899">
    <property type="entry name" value="Concanavalin A-like lectins/glucanases"/>
    <property type="match status" value="4"/>
</dbReference>
<sequence length="753" mass="81350">MEINVSFLVVPRGYTVQHVQQRSTYVSKIFWLCEWSCGLCGALRVVLDNSQDVIMAAAPSLVFALISMAWSCLGEAAGLPFWMSSKEMTLKARASCFTDLCLVEKCGVPEKCCGSLYPGSSQGLLDMPDTGIGNWSFVYAPRAFARSPELKLWQVTLEATACSFDSDTCVWFNTGNASWQRASGQASGGWLEADGNNASDGQVFIIESPMLNVTTEKAVVFSYMMTGSSSVSLEVEHKTEFAVWSTLFVESGDTGNTWKAASIRVPEGTVGLRLLAGAGAGAVVKVDEILAAESANFANIGCNFEVDFCGWSSGFENQWRTQRGATPSGSTGPAGAFEGDWYVYTEATPARNKAFFLTSPMFERSNVTRHLLFANNMNGEAMGSLRLESLGSSRWTTFWLQAGDRGPLWESYKVVIPQDAKMLRFVGITGSSWTSDIALDAIGVGVGVPVLDLEYIACAFTFHTCKWVSTGNVSWQASGGWLEADGNNASDGQVFIIESPMLNVTTEKVVVFSYMMTGSSSVSLEVEHKTEFAVWSTLFVESGDTGNTWKAASIRVPEGTVGLRLLANLSAWEKAKVGVVSVADVVSSFANLTCSFEVDHCGWSSVFGVWQRFGGPQPASASPDAAFRSDFYMATSIADGGRTLQAGMNGDVTLEDVLMSPVFPAAASKFYLEFAYHMAGSGIFSMELQCFRRGRWSRRWSRSGSQGAAWLQAKVSLPAGTEMLRFVSTSQQWDIGVHALDSVVAWVPAGSGA</sequence>
<organism evidence="2 3">
    <name type="scientific">Symbiodinium natans</name>
    <dbReference type="NCBI Taxonomy" id="878477"/>
    <lineage>
        <taxon>Eukaryota</taxon>
        <taxon>Sar</taxon>
        <taxon>Alveolata</taxon>
        <taxon>Dinophyceae</taxon>
        <taxon>Suessiales</taxon>
        <taxon>Symbiodiniaceae</taxon>
        <taxon>Symbiodinium</taxon>
    </lineage>
</organism>
<comment type="caution">
    <text evidence="2">The sequence shown here is derived from an EMBL/GenBank/DDBJ whole genome shotgun (WGS) entry which is preliminary data.</text>
</comment>
<dbReference type="InterPro" id="IPR000998">
    <property type="entry name" value="MAM_dom"/>
</dbReference>
<dbReference type="Proteomes" id="UP000604046">
    <property type="component" value="Unassembled WGS sequence"/>
</dbReference>
<dbReference type="PANTHER" id="PTHR23282:SF101">
    <property type="entry name" value="MAM DOMAIN-CONTAINING PROTEIN"/>
    <property type="match status" value="1"/>
</dbReference>
<dbReference type="SMART" id="SM00137">
    <property type="entry name" value="MAM"/>
    <property type="match status" value="1"/>
</dbReference>
<evidence type="ECO:0000313" key="3">
    <source>
        <dbReference type="Proteomes" id="UP000604046"/>
    </source>
</evidence>
<dbReference type="Pfam" id="PF00629">
    <property type="entry name" value="MAM"/>
    <property type="match status" value="3"/>
</dbReference>
<feature type="domain" description="MAM" evidence="1">
    <location>
        <begin position="160"/>
        <end position="304"/>
    </location>
</feature>
<keyword evidence="3" id="KW-1185">Reference proteome</keyword>
<protein>
    <recommendedName>
        <fullName evidence="1">MAM domain-containing protein</fullName>
    </recommendedName>
</protein>
<dbReference type="InterPro" id="IPR051560">
    <property type="entry name" value="MAM_domain-containing"/>
</dbReference>
<dbReference type="OrthoDB" id="10063783at2759"/>
<evidence type="ECO:0000259" key="1">
    <source>
        <dbReference type="PROSITE" id="PS50060"/>
    </source>
</evidence>
<dbReference type="PANTHER" id="PTHR23282">
    <property type="entry name" value="APICAL ENDOSOMAL GLYCOPROTEIN PRECURSOR"/>
    <property type="match status" value="1"/>
</dbReference>
<gene>
    <name evidence="2" type="ORF">SNAT2548_LOCUS30368</name>
</gene>
<reference evidence="2" key="1">
    <citation type="submission" date="2021-02" db="EMBL/GenBank/DDBJ databases">
        <authorList>
            <person name="Dougan E. K."/>
            <person name="Rhodes N."/>
            <person name="Thang M."/>
            <person name="Chan C."/>
        </authorList>
    </citation>
    <scope>NUCLEOTIDE SEQUENCE</scope>
</reference>
<dbReference type="AlphaFoldDB" id="A0A812TLH4"/>
<accession>A0A812TLH4</accession>
<feature type="domain" description="MAM" evidence="1">
    <location>
        <begin position="300"/>
        <end position="460"/>
    </location>
</feature>
<dbReference type="GO" id="GO:0016020">
    <property type="term" value="C:membrane"/>
    <property type="evidence" value="ECO:0007669"/>
    <property type="project" value="InterPro"/>
</dbReference>
<evidence type="ECO:0000313" key="2">
    <source>
        <dbReference type="EMBL" id="CAE7541498.1"/>
    </source>
</evidence>
<feature type="domain" description="MAM" evidence="1">
    <location>
        <begin position="592"/>
        <end position="743"/>
    </location>
</feature>
<dbReference type="EMBL" id="CAJNDS010002603">
    <property type="protein sequence ID" value="CAE7541498.1"/>
    <property type="molecule type" value="Genomic_DNA"/>
</dbReference>
<name>A0A812TLH4_9DINO</name>
<dbReference type="PROSITE" id="PS50060">
    <property type="entry name" value="MAM_2"/>
    <property type="match status" value="3"/>
</dbReference>
<dbReference type="Gene3D" id="2.60.120.200">
    <property type="match status" value="4"/>
</dbReference>
<dbReference type="InterPro" id="IPR013320">
    <property type="entry name" value="ConA-like_dom_sf"/>
</dbReference>
<proteinExistence type="predicted"/>
<dbReference type="CDD" id="cd06263">
    <property type="entry name" value="MAM"/>
    <property type="match status" value="1"/>
</dbReference>